<evidence type="ECO:0000259" key="2">
    <source>
        <dbReference type="Pfam" id="PF01764"/>
    </source>
</evidence>
<dbReference type="AlphaFoldDB" id="A0A0D9XUW0"/>
<dbReference type="InterPro" id="IPR002921">
    <property type="entry name" value="Fungal_lipase-type"/>
</dbReference>
<protein>
    <recommendedName>
        <fullName evidence="2">Fungal lipase-type domain-containing protein</fullName>
    </recommendedName>
</protein>
<dbReference type="InterPro" id="IPR029058">
    <property type="entry name" value="AB_hydrolase_fold"/>
</dbReference>
<keyword evidence="1" id="KW-0732">Signal</keyword>
<sequence>MLRDASSSAMSPRRRMAAAVLVLMGLLLSSASPAAAAGRGGELKMKHSDGGYSYNRTLAHILVQYASAVYTSDLTSLFTWTCPRCQGDTKGFEMIEIIVDVENCLQAFVGVAPDPQSILIAFRGTQEHSVSNWIEDLFWKQLDVTYPGMPDAMVHHGFYSAYYNTTLRREILESVQWARKTYGRLPINVVGHSMGGALASLCALDLSVKYGSHEVQLMTFGQPRIGNPAFAAYFSEQVPRTIRVTHQNDIVPHLPPYFCYLGQWTYHHFPREVWLHETIIGNVITKNETICDGSGEDPTCSRSVYGRSVADHLEYYGVSLHADSRGTCQFVMVSTNTAYSSTIEVDRTIILARYPQEWHATYWVLRSSPEDKERCEEPRTDENQKRITRCKGLRLVGIARRYAKQDFRIRVTAWRIPAFLIRSRESSNEHCTTNWAEETDKISLMV</sequence>
<dbReference type="Gene3D" id="3.40.50.1820">
    <property type="entry name" value="alpha/beta hydrolase"/>
    <property type="match status" value="1"/>
</dbReference>
<dbReference type="Gramene" id="LPERR11G18130.1">
    <property type="protein sequence ID" value="LPERR11G18130.1"/>
    <property type="gene ID" value="LPERR11G18130"/>
</dbReference>
<proteinExistence type="predicted"/>
<reference evidence="3" key="3">
    <citation type="submission" date="2015-04" db="UniProtKB">
        <authorList>
            <consortium name="EnsemblPlants"/>
        </authorList>
    </citation>
    <scope>IDENTIFICATION</scope>
</reference>
<feature type="domain" description="Fungal lipase-type" evidence="2">
    <location>
        <begin position="120"/>
        <end position="256"/>
    </location>
</feature>
<dbReference type="EnsemblPlants" id="LPERR11G18130.1">
    <property type="protein sequence ID" value="LPERR11G18130.1"/>
    <property type="gene ID" value="LPERR11G18130"/>
</dbReference>
<feature type="signal peptide" evidence="1">
    <location>
        <begin position="1"/>
        <end position="31"/>
    </location>
</feature>
<dbReference type="PANTHER" id="PTHR45856">
    <property type="entry name" value="ALPHA/BETA-HYDROLASES SUPERFAMILY PROTEIN"/>
    <property type="match status" value="1"/>
</dbReference>
<dbReference type="SUPFAM" id="SSF53474">
    <property type="entry name" value="alpha/beta-Hydrolases"/>
    <property type="match status" value="1"/>
</dbReference>
<dbReference type="CDD" id="cd00519">
    <property type="entry name" value="Lipase_3"/>
    <property type="match status" value="1"/>
</dbReference>
<reference evidence="3 4" key="1">
    <citation type="submission" date="2012-08" db="EMBL/GenBank/DDBJ databases">
        <title>Oryza genome evolution.</title>
        <authorList>
            <person name="Wing R.A."/>
        </authorList>
    </citation>
    <scope>NUCLEOTIDE SEQUENCE</scope>
</reference>
<feature type="chain" id="PRO_5002350462" description="Fungal lipase-type domain-containing protein" evidence="1">
    <location>
        <begin position="32"/>
        <end position="446"/>
    </location>
</feature>
<dbReference type="GO" id="GO:0006629">
    <property type="term" value="P:lipid metabolic process"/>
    <property type="evidence" value="ECO:0007669"/>
    <property type="project" value="InterPro"/>
</dbReference>
<reference evidence="4" key="2">
    <citation type="submission" date="2013-12" db="EMBL/GenBank/DDBJ databases">
        <authorList>
            <person name="Yu Y."/>
            <person name="Lee S."/>
            <person name="de Baynast K."/>
            <person name="Wissotski M."/>
            <person name="Liu L."/>
            <person name="Talag J."/>
            <person name="Goicoechea J."/>
            <person name="Angelova A."/>
            <person name="Jetty R."/>
            <person name="Kudrna D."/>
            <person name="Golser W."/>
            <person name="Rivera L."/>
            <person name="Zhang J."/>
            <person name="Wing R."/>
        </authorList>
    </citation>
    <scope>NUCLEOTIDE SEQUENCE</scope>
</reference>
<keyword evidence="4" id="KW-1185">Reference proteome</keyword>
<dbReference type="HOGENOM" id="CLU_032957_7_3_1"/>
<dbReference type="Proteomes" id="UP000032180">
    <property type="component" value="Chromosome 11"/>
</dbReference>
<dbReference type="Pfam" id="PF01764">
    <property type="entry name" value="Lipase_3"/>
    <property type="match status" value="1"/>
</dbReference>
<dbReference type="PANTHER" id="PTHR45856:SF8">
    <property type="entry name" value="LIPASE FAMILY PROTEIN, EXPRESSED"/>
    <property type="match status" value="1"/>
</dbReference>
<evidence type="ECO:0000313" key="3">
    <source>
        <dbReference type="EnsemblPlants" id="LPERR11G18130.1"/>
    </source>
</evidence>
<dbReference type="eggNOG" id="KOG4569">
    <property type="taxonomic scope" value="Eukaryota"/>
</dbReference>
<organism evidence="3 4">
    <name type="scientific">Leersia perrieri</name>
    <dbReference type="NCBI Taxonomy" id="77586"/>
    <lineage>
        <taxon>Eukaryota</taxon>
        <taxon>Viridiplantae</taxon>
        <taxon>Streptophyta</taxon>
        <taxon>Embryophyta</taxon>
        <taxon>Tracheophyta</taxon>
        <taxon>Spermatophyta</taxon>
        <taxon>Magnoliopsida</taxon>
        <taxon>Liliopsida</taxon>
        <taxon>Poales</taxon>
        <taxon>Poaceae</taxon>
        <taxon>BOP clade</taxon>
        <taxon>Oryzoideae</taxon>
        <taxon>Oryzeae</taxon>
        <taxon>Oryzinae</taxon>
        <taxon>Leersia</taxon>
    </lineage>
</organism>
<evidence type="ECO:0000313" key="4">
    <source>
        <dbReference type="Proteomes" id="UP000032180"/>
    </source>
</evidence>
<accession>A0A0D9XUW0</accession>
<evidence type="ECO:0000256" key="1">
    <source>
        <dbReference type="SAM" id="SignalP"/>
    </source>
</evidence>
<name>A0A0D9XUW0_9ORYZ</name>
<dbReference type="InterPro" id="IPR051218">
    <property type="entry name" value="Sec_MonoDiacylglyc_Lipase"/>
</dbReference>